<reference evidence="2" key="1">
    <citation type="submission" date="2016-10" db="EMBL/GenBank/DDBJ databases">
        <authorList>
            <person name="Varghese N."/>
            <person name="Submissions S."/>
        </authorList>
    </citation>
    <scope>NUCLEOTIDE SEQUENCE [LARGE SCALE GENOMIC DNA]</scope>
    <source>
        <strain evidence="2">DSM 19110</strain>
    </source>
</reference>
<keyword evidence="2" id="KW-1185">Reference proteome</keyword>
<name>A0A1H0GIH8_9SPHI</name>
<sequence>MNTVAGMKKYLNNHNTSFMKKDKPKLTIPLEFKIACATYHLAIPEVLQLFIDHISFYDSLSHKSNDCYRFATNTLLSHPHPPIEGISPAFQTNRDAIIKYVREIVHMSVRPRTAEIKRRKMCIPIVKKIFNLMEPKVTTSRTLQLDEANTLQLGIDFSIMCETHNCQPEVYLQYFMDQVSLPETHARIGLHQLLENHAMAFFCQAITKSNALLSSPSHKALQIEFIDHIQELHLRLFIVRSLEKRRQKYYELYENYYHKLIQSV</sequence>
<evidence type="ECO:0000313" key="1">
    <source>
        <dbReference type="EMBL" id="SDO06684.1"/>
    </source>
</evidence>
<accession>A0A1H0GIH8</accession>
<evidence type="ECO:0000313" key="2">
    <source>
        <dbReference type="Proteomes" id="UP000183200"/>
    </source>
</evidence>
<dbReference type="AlphaFoldDB" id="A0A1H0GIH8"/>
<gene>
    <name evidence="1" type="ORF">SAMN05421820_111154</name>
</gene>
<dbReference type="Proteomes" id="UP000183200">
    <property type="component" value="Unassembled WGS sequence"/>
</dbReference>
<protein>
    <submittedName>
        <fullName evidence="1">Uncharacterized protein</fullName>
    </submittedName>
</protein>
<proteinExistence type="predicted"/>
<dbReference type="EMBL" id="FNGY01000011">
    <property type="protein sequence ID" value="SDO06684.1"/>
    <property type="molecule type" value="Genomic_DNA"/>
</dbReference>
<organism evidence="1 2">
    <name type="scientific">Pedobacter steynii</name>
    <dbReference type="NCBI Taxonomy" id="430522"/>
    <lineage>
        <taxon>Bacteria</taxon>
        <taxon>Pseudomonadati</taxon>
        <taxon>Bacteroidota</taxon>
        <taxon>Sphingobacteriia</taxon>
        <taxon>Sphingobacteriales</taxon>
        <taxon>Sphingobacteriaceae</taxon>
        <taxon>Pedobacter</taxon>
    </lineage>
</organism>